<dbReference type="RefSeq" id="WP_147646490.1">
    <property type="nucleotide sequence ID" value="NZ_CP042806.1"/>
</dbReference>
<protein>
    <submittedName>
        <fullName evidence="1">Glycosyltransferase</fullName>
    </submittedName>
</protein>
<keyword evidence="1" id="KW-0808">Transferase</keyword>
<dbReference type="Gene3D" id="3.40.50.2000">
    <property type="entry name" value="Glycogen Phosphorylase B"/>
    <property type="match status" value="1"/>
</dbReference>
<gene>
    <name evidence="1" type="ORF">FTW19_04280</name>
</gene>
<dbReference type="SUPFAM" id="SSF53756">
    <property type="entry name" value="UDP-Glycosyltransferase/glycogen phosphorylase"/>
    <property type="match status" value="1"/>
</dbReference>
<organism evidence="1 2">
    <name type="scientific">Terriglobus albidus</name>
    <dbReference type="NCBI Taxonomy" id="1592106"/>
    <lineage>
        <taxon>Bacteria</taxon>
        <taxon>Pseudomonadati</taxon>
        <taxon>Acidobacteriota</taxon>
        <taxon>Terriglobia</taxon>
        <taxon>Terriglobales</taxon>
        <taxon>Acidobacteriaceae</taxon>
        <taxon>Terriglobus</taxon>
    </lineage>
</organism>
<accession>A0A5B9EAL0</accession>
<dbReference type="Proteomes" id="UP000321820">
    <property type="component" value="Chromosome"/>
</dbReference>
<evidence type="ECO:0000313" key="1">
    <source>
        <dbReference type="EMBL" id="QEE27297.1"/>
    </source>
</evidence>
<dbReference type="OrthoDB" id="9801609at2"/>
<evidence type="ECO:0000313" key="2">
    <source>
        <dbReference type="Proteomes" id="UP000321820"/>
    </source>
</evidence>
<dbReference type="AlphaFoldDB" id="A0A5B9EAL0"/>
<name>A0A5B9EAL0_9BACT</name>
<sequence length="324" mass="36810">MYKPRIFYFSYRHNSPTGGQKHTYRHVDILSRNGFSAFVFHPGPEFRLTWFQNETPVITESEFYSLVDPDRDVVVLPEDLGTAITCYPGRKVIFNKNLFLGFRALGLPDVPMYPYSAPDVVAAFVVSEHNFSHIQFAFPRLHVERVYLEVNTDIFRFNPLSQKKPRIAFVAKDIDGLLTCYHMTKARTMAGLNSGAAFEWIEIREKTETETAAILKEALIFLFLSCSEGMGRMPLEAMASGCLLASYGCGPLHETVPPYAAFSPGDIVPLVTHIEKIMSSYGTSLDVWQNAVMQGLKVVQDYRPERQERALLQSWHRILNTLGR</sequence>
<proteinExistence type="predicted"/>
<dbReference type="KEGG" id="talb:FTW19_04280"/>
<dbReference type="EMBL" id="CP042806">
    <property type="protein sequence ID" value="QEE27297.1"/>
    <property type="molecule type" value="Genomic_DNA"/>
</dbReference>
<dbReference type="GO" id="GO:0016740">
    <property type="term" value="F:transferase activity"/>
    <property type="evidence" value="ECO:0007669"/>
    <property type="project" value="UniProtKB-KW"/>
</dbReference>
<reference evidence="1 2" key="1">
    <citation type="submission" date="2019-08" db="EMBL/GenBank/DDBJ databases">
        <title>Complete genome sequence of Terriglobus albidus strain ORNL.</title>
        <authorList>
            <person name="Podar M."/>
        </authorList>
    </citation>
    <scope>NUCLEOTIDE SEQUENCE [LARGE SCALE GENOMIC DNA]</scope>
    <source>
        <strain evidence="1 2">ORNL</strain>
    </source>
</reference>
<keyword evidence="2" id="KW-1185">Reference proteome</keyword>